<protein>
    <recommendedName>
        <fullName evidence="2">Immunoglobulin V-set domain-containing protein</fullName>
    </recommendedName>
</protein>
<sequence length="123" mass="13633">MYRDVPIGNVRDSSFRPHTEKYKDRVHWNKTTGYFSLSGLRLEDSGVYNVQNDGQKSVSTFSLTAWNADLQASDLHQSAGSSLSCCSLQCEQSGRGCVCAVQCQSETFSVLMFKGIISHNTLL</sequence>
<name>A0A0E9XUR9_ANGAN</name>
<dbReference type="EMBL" id="GBXM01002188">
    <property type="protein sequence ID" value="JAI06390.1"/>
    <property type="molecule type" value="Transcribed_RNA"/>
</dbReference>
<accession>A0A0E9XUR9</accession>
<dbReference type="AlphaFoldDB" id="A0A0E9XUR9"/>
<proteinExistence type="predicted"/>
<evidence type="ECO:0000313" key="1">
    <source>
        <dbReference type="EMBL" id="JAI06390.1"/>
    </source>
</evidence>
<evidence type="ECO:0008006" key="2">
    <source>
        <dbReference type="Google" id="ProtNLM"/>
    </source>
</evidence>
<reference evidence="1" key="1">
    <citation type="submission" date="2014-11" db="EMBL/GenBank/DDBJ databases">
        <authorList>
            <person name="Amaro Gonzalez C."/>
        </authorList>
    </citation>
    <scope>NUCLEOTIDE SEQUENCE</scope>
</reference>
<dbReference type="Gene3D" id="2.60.40.10">
    <property type="entry name" value="Immunoglobulins"/>
    <property type="match status" value="1"/>
</dbReference>
<organism evidence="1">
    <name type="scientific">Anguilla anguilla</name>
    <name type="common">European freshwater eel</name>
    <name type="synonym">Muraena anguilla</name>
    <dbReference type="NCBI Taxonomy" id="7936"/>
    <lineage>
        <taxon>Eukaryota</taxon>
        <taxon>Metazoa</taxon>
        <taxon>Chordata</taxon>
        <taxon>Craniata</taxon>
        <taxon>Vertebrata</taxon>
        <taxon>Euteleostomi</taxon>
        <taxon>Actinopterygii</taxon>
        <taxon>Neopterygii</taxon>
        <taxon>Teleostei</taxon>
        <taxon>Anguilliformes</taxon>
        <taxon>Anguillidae</taxon>
        <taxon>Anguilla</taxon>
    </lineage>
</organism>
<dbReference type="InterPro" id="IPR013783">
    <property type="entry name" value="Ig-like_fold"/>
</dbReference>
<reference evidence="1" key="2">
    <citation type="journal article" date="2015" name="Fish Shellfish Immunol.">
        <title>Early steps in the European eel (Anguilla anguilla)-Vibrio vulnificus interaction in the gills: Role of the RtxA13 toxin.</title>
        <authorList>
            <person name="Callol A."/>
            <person name="Pajuelo D."/>
            <person name="Ebbesson L."/>
            <person name="Teles M."/>
            <person name="MacKenzie S."/>
            <person name="Amaro C."/>
        </authorList>
    </citation>
    <scope>NUCLEOTIDE SEQUENCE</scope>
</reference>